<reference evidence="11 12" key="1">
    <citation type="submission" date="2017-12" db="EMBL/GenBank/DDBJ databases">
        <title>Genomes of bacteria within cyanobacterial aggregates.</title>
        <authorList>
            <person name="Cai H."/>
        </authorList>
    </citation>
    <scope>NUCLEOTIDE SEQUENCE [LARGE SCALE GENOMIC DNA]</scope>
    <source>
        <strain evidence="11 12">TH16</strain>
    </source>
</reference>
<evidence type="ECO:0000256" key="10">
    <source>
        <dbReference type="SAM" id="MobiDB-lite"/>
    </source>
</evidence>
<evidence type="ECO:0000313" key="12">
    <source>
        <dbReference type="Proteomes" id="UP000234752"/>
    </source>
</evidence>
<sequence>MFDIGWSELLVIGVVALIVIGPKDLPKALSTMGKWMARARAMAREFQNNVDDMVRQAELDELRQQVQKAREFNLTDELEKSIDPDGGVRKTLAVEDFTSPAQTAKTDDKPAAHKADASGEDVADMASAAIPPVPVPAPVPAQTGTAAPDAVSAAAAATAVPVEPTKDKTP</sequence>
<dbReference type="RefSeq" id="WP_102111213.1">
    <property type="nucleotide sequence ID" value="NZ_BMGN01000016.1"/>
</dbReference>
<keyword evidence="2 9" id="KW-0813">Transport</keyword>
<dbReference type="KEGG" id="ncb:C0V82_03960"/>
<dbReference type="GO" id="GO:0033281">
    <property type="term" value="C:TAT protein transport complex"/>
    <property type="evidence" value="ECO:0007669"/>
    <property type="project" value="UniProtKB-UniRule"/>
</dbReference>
<evidence type="ECO:0000313" key="11">
    <source>
        <dbReference type="EMBL" id="AUN29483.1"/>
    </source>
</evidence>
<dbReference type="AlphaFoldDB" id="A0A2K9N8L3"/>
<organism evidence="11 12">
    <name type="scientific">Niveispirillum cyanobacteriorum</name>
    <dbReference type="NCBI Taxonomy" id="1612173"/>
    <lineage>
        <taxon>Bacteria</taxon>
        <taxon>Pseudomonadati</taxon>
        <taxon>Pseudomonadota</taxon>
        <taxon>Alphaproteobacteria</taxon>
        <taxon>Rhodospirillales</taxon>
        <taxon>Azospirillaceae</taxon>
        <taxon>Niveispirillum</taxon>
    </lineage>
</organism>
<comment type="subunit">
    <text evidence="9">The Tat system comprises two distinct complexes: a TatABC complex, containing multiple copies of TatA, TatB and TatC subunits, and a separate TatA complex, containing only TatA subunits. Substrates initially bind to the TatABC complex, which probably triggers association of the separate TatA complex to form the active translocon.</text>
</comment>
<evidence type="ECO:0000256" key="3">
    <source>
        <dbReference type="ARBA" id="ARBA00022475"/>
    </source>
</evidence>
<dbReference type="PANTHER" id="PTHR33162">
    <property type="entry name" value="SEC-INDEPENDENT PROTEIN TRANSLOCASE PROTEIN TATA, CHLOROPLASTIC"/>
    <property type="match status" value="1"/>
</dbReference>
<dbReference type="NCBIfam" id="TIGR01410">
    <property type="entry name" value="tatB"/>
    <property type="match status" value="1"/>
</dbReference>
<evidence type="ECO:0000256" key="2">
    <source>
        <dbReference type="ARBA" id="ARBA00022448"/>
    </source>
</evidence>
<dbReference type="PANTHER" id="PTHR33162:SF1">
    <property type="entry name" value="SEC-INDEPENDENT PROTEIN TRANSLOCASE PROTEIN TATA, CHLOROPLASTIC"/>
    <property type="match status" value="1"/>
</dbReference>
<evidence type="ECO:0000256" key="8">
    <source>
        <dbReference type="ARBA" id="ARBA00023136"/>
    </source>
</evidence>
<dbReference type="OrthoDB" id="7206969at2"/>
<dbReference type="Gene3D" id="1.20.5.3310">
    <property type="match status" value="1"/>
</dbReference>
<feature type="region of interest" description="Disordered" evidence="10">
    <location>
        <begin position="96"/>
        <end position="170"/>
    </location>
</feature>
<keyword evidence="8 9" id="KW-0472">Membrane</keyword>
<name>A0A2K9N8L3_9PROT</name>
<accession>A0A2K9N8L3</accession>
<evidence type="ECO:0000256" key="4">
    <source>
        <dbReference type="ARBA" id="ARBA00022692"/>
    </source>
</evidence>
<comment type="subcellular location">
    <subcellularLocation>
        <location evidence="9">Cell membrane</location>
        <topology evidence="9">Single-pass membrane protein</topology>
    </subcellularLocation>
    <subcellularLocation>
        <location evidence="1">Membrane</location>
        <topology evidence="1">Single-pass membrane protein</topology>
    </subcellularLocation>
</comment>
<gene>
    <name evidence="9 11" type="primary">tatB</name>
    <name evidence="11" type="ORF">C0V82_03960</name>
</gene>
<dbReference type="GO" id="GO:0008320">
    <property type="term" value="F:protein transmembrane transporter activity"/>
    <property type="evidence" value="ECO:0007669"/>
    <property type="project" value="UniProtKB-UniRule"/>
</dbReference>
<feature type="compositionally biased region" description="Basic and acidic residues" evidence="10">
    <location>
        <begin position="105"/>
        <end position="117"/>
    </location>
</feature>
<keyword evidence="7 9" id="KW-0811">Translocation</keyword>
<protein>
    <recommendedName>
        <fullName evidence="9">Sec-independent protein translocase protein TatB</fullName>
    </recommendedName>
</protein>
<evidence type="ECO:0000256" key="6">
    <source>
        <dbReference type="ARBA" id="ARBA00022989"/>
    </source>
</evidence>
<dbReference type="InterPro" id="IPR003369">
    <property type="entry name" value="TatA/B/E"/>
</dbReference>
<dbReference type="PRINTS" id="PR01506">
    <property type="entry name" value="TATBPROTEIN"/>
</dbReference>
<keyword evidence="12" id="KW-1185">Reference proteome</keyword>
<evidence type="ECO:0000256" key="1">
    <source>
        <dbReference type="ARBA" id="ARBA00004167"/>
    </source>
</evidence>
<dbReference type="Pfam" id="PF02416">
    <property type="entry name" value="TatA_B_E"/>
    <property type="match status" value="1"/>
</dbReference>
<dbReference type="HAMAP" id="MF_00237">
    <property type="entry name" value="TatB"/>
    <property type="match status" value="1"/>
</dbReference>
<dbReference type="InterPro" id="IPR018448">
    <property type="entry name" value="TatB"/>
</dbReference>
<dbReference type="Proteomes" id="UP000234752">
    <property type="component" value="Chromosome eg_1"/>
</dbReference>
<feature type="compositionally biased region" description="Low complexity" evidence="10">
    <location>
        <begin position="140"/>
        <end position="163"/>
    </location>
</feature>
<evidence type="ECO:0000256" key="9">
    <source>
        <dbReference type="HAMAP-Rule" id="MF_00237"/>
    </source>
</evidence>
<proteinExistence type="inferred from homology"/>
<evidence type="ECO:0000256" key="5">
    <source>
        <dbReference type="ARBA" id="ARBA00022927"/>
    </source>
</evidence>
<comment type="similarity">
    <text evidence="9">Belongs to the TatB family.</text>
</comment>
<keyword evidence="5 9" id="KW-0653">Protein transport</keyword>
<keyword evidence="6 9" id="KW-1133">Transmembrane helix</keyword>
<dbReference type="EMBL" id="CP025611">
    <property type="protein sequence ID" value="AUN29483.1"/>
    <property type="molecule type" value="Genomic_DNA"/>
</dbReference>
<keyword evidence="4 9" id="KW-0812">Transmembrane</keyword>
<keyword evidence="3 9" id="KW-1003">Cell membrane</keyword>
<evidence type="ECO:0000256" key="7">
    <source>
        <dbReference type="ARBA" id="ARBA00023010"/>
    </source>
</evidence>
<dbReference type="GO" id="GO:0043953">
    <property type="term" value="P:protein transport by the Tat complex"/>
    <property type="evidence" value="ECO:0007669"/>
    <property type="project" value="UniProtKB-UniRule"/>
</dbReference>
<comment type="function">
    <text evidence="9">Part of the twin-arginine translocation (Tat) system that transports large folded proteins containing a characteristic twin-arginine motif in their signal peptide across membranes. Together with TatC, TatB is part of a receptor directly interacting with Tat signal peptides. TatB may form an oligomeric binding site that transiently accommodates folded Tat precursor proteins before their translocation.</text>
</comment>